<dbReference type="EMBL" id="JHEG02000048">
    <property type="protein sequence ID" value="KIE11414.1"/>
    <property type="molecule type" value="Genomic_DNA"/>
</dbReference>
<comment type="caution">
    <text evidence="2">The sequence shown here is derived from an EMBL/GenBank/DDBJ whole genome shotgun (WGS) entry which is preliminary data.</text>
</comment>
<accession>A0A0C1R1C5</accession>
<dbReference type="AlphaFoldDB" id="A0A0C1R1C5"/>
<organism evidence="2">
    <name type="scientific">Tolypothrix bouteillei VB521301</name>
    <dbReference type="NCBI Taxonomy" id="1479485"/>
    <lineage>
        <taxon>Bacteria</taxon>
        <taxon>Bacillati</taxon>
        <taxon>Cyanobacteriota</taxon>
        <taxon>Cyanophyceae</taxon>
        <taxon>Nostocales</taxon>
        <taxon>Tolypothrichaceae</taxon>
        <taxon>Tolypothrix</taxon>
    </lineage>
</organism>
<proteinExistence type="predicted"/>
<name>A0A0C1R1C5_9CYAN</name>
<keyword evidence="3" id="KW-1185">Reference proteome</keyword>
<reference evidence="1" key="2">
    <citation type="submission" date="2019-11" db="EMBL/GenBank/DDBJ databases">
        <title>Improved Assembly of Tolypothrix boutellei genome.</title>
        <authorList>
            <person name="Sarangi A.N."/>
            <person name="Mukherjee M."/>
            <person name="Ghosh S."/>
            <person name="Singh D."/>
            <person name="Das A."/>
            <person name="Kant S."/>
            <person name="Prusty A."/>
            <person name="Tripathy S."/>
        </authorList>
    </citation>
    <scope>NUCLEOTIDE SEQUENCE</scope>
    <source>
        <strain evidence="1">VB521301</strain>
    </source>
</reference>
<reference evidence="2" key="1">
    <citation type="journal article" date="2015" name="Genome Announc.">
        <title>Draft Genome Sequence of Tolypothrix boutellei Strain VB521301.</title>
        <authorList>
            <person name="Chandrababunaidu M.M."/>
            <person name="Singh D."/>
            <person name="Sen D."/>
            <person name="Bhan S."/>
            <person name="Das S."/>
            <person name="Gupta A."/>
            <person name="Adhikary S.P."/>
            <person name="Tripathy S."/>
        </authorList>
    </citation>
    <scope>NUCLEOTIDE SEQUENCE</scope>
    <source>
        <strain evidence="2">VB521301</strain>
    </source>
</reference>
<dbReference type="STRING" id="1479485.DA73_0223945"/>
<evidence type="ECO:0000313" key="2">
    <source>
        <dbReference type="EMBL" id="KIE11414.1"/>
    </source>
</evidence>
<dbReference type="OrthoDB" id="9812023at2"/>
<dbReference type="EMBL" id="JHEG04000001">
    <property type="protein sequence ID" value="KAF3887484.1"/>
    <property type="molecule type" value="Genomic_DNA"/>
</dbReference>
<sequence length="79" mass="8894">MSKDNETFRFDSNERAKLDAAVAIERDRSDAIDKALNLSPKLLQWQLEEIHKGVAEADARDFASQEEVQAVFARLTDAS</sequence>
<dbReference type="Proteomes" id="UP000029738">
    <property type="component" value="Unassembled WGS sequence"/>
</dbReference>
<dbReference type="RefSeq" id="WP_038086088.1">
    <property type="nucleotide sequence ID" value="NZ_JHEG04000001.1"/>
</dbReference>
<evidence type="ECO:0000313" key="3">
    <source>
        <dbReference type="Proteomes" id="UP000029738"/>
    </source>
</evidence>
<protein>
    <submittedName>
        <fullName evidence="2">CopG family transcriptional regulator</fullName>
    </submittedName>
</protein>
<evidence type="ECO:0000313" key="1">
    <source>
        <dbReference type="EMBL" id="KAF3887484.1"/>
    </source>
</evidence>
<gene>
    <name evidence="2" type="ORF">DA73_0223945</name>
    <name evidence="1" type="ORF">DA73_0400019825</name>
</gene>